<reference evidence="2" key="1">
    <citation type="submission" date="2023-03" db="EMBL/GenBank/DDBJ databases">
        <title>Massive genome expansion in bonnet fungi (Mycena s.s.) driven by repeated elements and novel gene families across ecological guilds.</title>
        <authorList>
            <consortium name="Lawrence Berkeley National Laboratory"/>
            <person name="Harder C.B."/>
            <person name="Miyauchi S."/>
            <person name="Viragh M."/>
            <person name="Kuo A."/>
            <person name="Thoen E."/>
            <person name="Andreopoulos B."/>
            <person name="Lu D."/>
            <person name="Skrede I."/>
            <person name="Drula E."/>
            <person name="Henrissat B."/>
            <person name="Morin E."/>
            <person name="Kohler A."/>
            <person name="Barry K."/>
            <person name="LaButti K."/>
            <person name="Morin E."/>
            <person name="Salamov A."/>
            <person name="Lipzen A."/>
            <person name="Mereny Z."/>
            <person name="Hegedus B."/>
            <person name="Baldrian P."/>
            <person name="Stursova M."/>
            <person name="Weitz H."/>
            <person name="Taylor A."/>
            <person name="Grigoriev I.V."/>
            <person name="Nagy L.G."/>
            <person name="Martin F."/>
            <person name="Kauserud H."/>
        </authorList>
    </citation>
    <scope>NUCLEOTIDE SEQUENCE</scope>
    <source>
        <strain evidence="2">CBHHK182m</strain>
    </source>
</reference>
<evidence type="ECO:0000256" key="1">
    <source>
        <dbReference type="SAM" id="SignalP"/>
    </source>
</evidence>
<comment type="caution">
    <text evidence="2">The sequence shown here is derived from an EMBL/GenBank/DDBJ whole genome shotgun (WGS) entry which is preliminary data.</text>
</comment>
<dbReference type="InterPro" id="IPR008979">
    <property type="entry name" value="Galactose-bd-like_sf"/>
</dbReference>
<sequence length="387" mass="40524">MAPMYIFALLSLATAGLPMFSRVHGSAAAGVNHTTVPAANAAQSVLSFAASDWIWSSTVTASAEVAFRKDFTPPFGKSLIAAEIIITAVDDFNLFVNGDYIGSGSFPGRWGYAQRFCIDLLPSFNVFAVNATTPNAGLFGLIATILVTFSDGTADTLVTNSAWLTTDGSPVGFEQLGFDDTTWATATSMGVYTGVYPYEIVIPSNPADITLFSAIWVWTNIIPTDGNLAPGSQAFRRTFTPAPGQLPMSATILISVDNGYTVYVNGVLIGGAGDFLIAQQYIVNFATPPSEIVLAVLATNAGTTPNPAGVLVMMEVNMQPAGRTNCMAGSIVATDAAWRSPVNGIPTGFEQPGFDDSSWSLVAGEGTYPVAPWNTLTIAAPSAPITI</sequence>
<protein>
    <recommendedName>
        <fullName evidence="4">Glycoside hydrolase family 78 protein</fullName>
    </recommendedName>
</protein>
<dbReference type="EMBL" id="JARKIB010000010">
    <property type="protein sequence ID" value="KAJ7775539.1"/>
    <property type="molecule type" value="Genomic_DNA"/>
</dbReference>
<dbReference type="Gene3D" id="2.60.120.260">
    <property type="entry name" value="Galactose-binding domain-like"/>
    <property type="match status" value="2"/>
</dbReference>
<dbReference type="AlphaFoldDB" id="A0AAD7NUG0"/>
<keyword evidence="1" id="KW-0732">Signal</keyword>
<feature type="signal peptide" evidence="1">
    <location>
        <begin position="1"/>
        <end position="15"/>
    </location>
</feature>
<keyword evidence="3" id="KW-1185">Reference proteome</keyword>
<accession>A0AAD7NUG0</accession>
<dbReference type="Proteomes" id="UP001215598">
    <property type="component" value="Unassembled WGS sequence"/>
</dbReference>
<evidence type="ECO:0008006" key="4">
    <source>
        <dbReference type="Google" id="ProtNLM"/>
    </source>
</evidence>
<gene>
    <name evidence="2" type="ORF">B0H16DRAFT_1361730</name>
</gene>
<dbReference type="SUPFAM" id="SSF49785">
    <property type="entry name" value="Galactose-binding domain-like"/>
    <property type="match status" value="1"/>
</dbReference>
<organism evidence="2 3">
    <name type="scientific">Mycena metata</name>
    <dbReference type="NCBI Taxonomy" id="1033252"/>
    <lineage>
        <taxon>Eukaryota</taxon>
        <taxon>Fungi</taxon>
        <taxon>Dikarya</taxon>
        <taxon>Basidiomycota</taxon>
        <taxon>Agaricomycotina</taxon>
        <taxon>Agaricomycetes</taxon>
        <taxon>Agaricomycetidae</taxon>
        <taxon>Agaricales</taxon>
        <taxon>Marasmiineae</taxon>
        <taxon>Mycenaceae</taxon>
        <taxon>Mycena</taxon>
    </lineage>
</organism>
<feature type="chain" id="PRO_5042165956" description="Glycoside hydrolase family 78 protein" evidence="1">
    <location>
        <begin position="16"/>
        <end position="387"/>
    </location>
</feature>
<proteinExistence type="predicted"/>
<name>A0AAD7NUG0_9AGAR</name>
<evidence type="ECO:0000313" key="3">
    <source>
        <dbReference type="Proteomes" id="UP001215598"/>
    </source>
</evidence>
<evidence type="ECO:0000313" key="2">
    <source>
        <dbReference type="EMBL" id="KAJ7775539.1"/>
    </source>
</evidence>